<organism evidence="1 2">
    <name type="scientific">Acetobacter lambici</name>
    <dbReference type="NCBI Taxonomy" id="1332824"/>
    <lineage>
        <taxon>Bacteria</taxon>
        <taxon>Pseudomonadati</taxon>
        <taxon>Pseudomonadota</taxon>
        <taxon>Alphaproteobacteria</taxon>
        <taxon>Acetobacterales</taxon>
        <taxon>Acetobacteraceae</taxon>
        <taxon>Acetobacter</taxon>
    </lineage>
</organism>
<evidence type="ECO:0000313" key="1">
    <source>
        <dbReference type="EMBL" id="MCP1259058.1"/>
    </source>
</evidence>
<keyword evidence="2" id="KW-1185">Reference proteome</keyword>
<dbReference type="EMBL" id="JAMYZZ010000020">
    <property type="protein sequence ID" value="MCP1259058.1"/>
    <property type="molecule type" value="Genomic_DNA"/>
</dbReference>
<dbReference type="RefSeq" id="WP_242012580.1">
    <property type="nucleotide sequence ID" value="NZ_JAMYZY010000020.1"/>
</dbReference>
<comment type="caution">
    <text evidence="1">The sequence shown here is derived from an EMBL/GenBank/DDBJ whole genome shotgun (WGS) entry which is preliminary data.</text>
</comment>
<gene>
    <name evidence="1" type="ORF">NKW50_10695</name>
</gene>
<dbReference type="Proteomes" id="UP001523528">
    <property type="component" value="Unassembled WGS sequence"/>
</dbReference>
<sequence length="79" mass="8964">MTPLASRLFWRYKIIMSIDSAIKPKKGRPKVDSEAVNVRFERAVLDEVDAWIAANGPPYVTRPEAIRRLVQVGLKDKSP</sequence>
<reference evidence="1 2" key="1">
    <citation type="submission" date="2022-06" db="EMBL/GenBank/DDBJ databases">
        <title>Acetobacer genomes from food samples.</title>
        <authorList>
            <person name="Sombolestani A."/>
        </authorList>
    </citation>
    <scope>NUCLEOTIDE SEQUENCE [LARGE SCALE GENOMIC DNA]</scope>
    <source>
        <strain evidence="1 2">R-83285</strain>
    </source>
</reference>
<protein>
    <submittedName>
        <fullName evidence="1">CopG family transcriptional regulator</fullName>
    </submittedName>
</protein>
<proteinExistence type="predicted"/>
<accession>A0ABT1F1H1</accession>
<evidence type="ECO:0000313" key="2">
    <source>
        <dbReference type="Proteomes" id="UP001523528"/>
    </source>
</evidence>
<name>A0ABT1F1H1_9PROT</name>